<name>A0A0E0P4P2_ORYRU</name>
<dbReference type="Proteomes" id="UP000008022">
    <property type="component" value="Unassembled WGS sequence"/>
</dbReference>
<accession>A0A0E0P4P2</accession>
<protein>
    <submittedName>
        <fullName evidence="2">Uncharacterized protein</fullName>
    </submittedName>
</protein>
<feature type="region of interest" description="Disordered" evidence="1">
    <location>
        <begin position="88"/>
        <end position="120"/>
    </location>
</feature>
<evidence type="ECO:0000313" key="2">
    <source>
        <dbReference type="EnsemblPlants" id="ORUFI04G01150.1"/>
    </source>
</evidence>
<dbReference type="HOGENOM" id="CLU_1828477_0_0_1"/>
<dbReference type="Gramene" id="ORUFI04G01150.1">
    <property type="protein sequence ID" value="ORUFI04G01150.1"/>
    <property type="gene ID" value="ORUFI04G01150"/>
</dbReference>
<evidence type="ECO:0000256" key="1">
    <source>
        <dbReference type="SAM" id="MobiDB-lite"/>
    </source>
</evidence>
<dbReference type="AlphaFoldDB" id="A0A0E0P4P2"/>
<proteinExistence type="predicted"/>
<reference evidence="3" key="1">
    <citation type="submission" date="2013-06" db="EMBL/GenBank/DDBJ databases">
        <authorList>
            <person name="Zhao Q."/>
        </authorList>
    </citation>
    <scope>NUCLEOTIDE SEQUENCE</scope>
    <source>
        <strain evidence="3">cv. W1943</strain>
    </source>
</reference>
<reference evidence="2" key="2">
    <citation type="submission" date="2015-06" db="UniProtKB">
        <authorList>
            <consortium name="EnsemblPlants"/>
        </authorList>
    </citation>
    <scope>IDENTIFICATION</scope>
</reference>
<dbReference type="EnsemblPlants" id="ORUFI04G01150.1">
    <property type="protein sequence ID" value="ORUFI04G01150.1"/>
    <property type="gene ID" value="ORUFI04G01150"/>
</dbReference>
<keyword evidence="3" id="KW-1185">Reference proteome</keyword>
<organism evidence="2 3">
    <name type="scientific">Oryza rufipogon</name>
    <name type="common">Brownbeard rice</name>
    <name type="synonym">Asian wild rice</name>
    <dbReference type="NCBI Taxonomy" id="4529"/>
    <lineage>
        <taxon>Eukaryota</taxon>
        <taxon>Viridiplantae</taxon>
        <taxon>Streptophyta</taxon>
        <taxon>Embryophyta</taxon>
        <taxon>Tracheophyta</taxon>
        <taxon>Spermatophyta</taxon>
        <taxon>Magnoliopsida</taxon>
        <taxon>Liliopsida</taxon>
        <taxon>Poales</taxon>
        <taxon>Poaceae</taxon>
        <taxon>BOP clade</taxon>
        <taxon>Oryzoideae</taxon>
        <taxon>Oryzeae</taxon>
        <taxon>Oryzinae</taxon>
        <taxon>Oryza</taxon>
    </lineage>
</organism>
<sequence length="141" mass="14177">MTVAMAVAGGFSADNGAHRRGPILATTLTVALAGGTGGDIHRRDKARETVPIAVYDGLKSRLLASNKGKHVMVGISDEISIIVSSLPKLSGGGLGSGRDRQQLDRGATQAGERDGDELGPAAAGLGAALVGGSGHKRLQQG</sequence>
<evidence type="ECO:0000313" key="3">
    <source>
        <dbReference type="Proteomes" id="UP000008022"/>
    </source>
</evidence>